<dbReference type="EMBL" id="QRBI01000107">
    <property type="protein sequence ID" value="RMC12117.1"/>
    <property type="molecule type" value="Genomic_DNA"/>
</dbReference>
<sequence>MESGQASGDPEAGDTFPGCIKKHLDIVSWTAACQNNIVHRVKLFMVEIEDITQEQKCLIPCMARLDEVWSNLV</sequence>
<comment type="caution">
    <text evidence="1">The sequence shown here is derived from an EMBL/GenBank/DDBJ whole genome shotgun (WGS) entry which is preliminary data.</text>
</comment>
<proteinExistence type="predicted"/>
<organism evidence="1 2">
    <name type="scientific">Hirundo rustica rustica</name>
    <dbReference type="NCBI Taxonomy" id="333673"/>
    <lineage>
        <taxon>Eukaryota</taxon>
        <taxon>Metazoa</taxon>
        <taxon>Chordata</taxon>
        <taxon>Craniata</taxon>
        <taxon>Vertebrata</taxon>
        <taxon>Euteleostomi</taxon>
        <taxon>Archelosauria</taxon>
        <taxon>Archosauria</taxon>
        <taxon>Dinosauria</taxon>
        <taxon>Saurischia</taxon>
        <taxon>Theropoda</taxon>
        <taxon>Coelurosauria</taxon>
        <taxon>Aves</taxon>
        <taxon>Neognathae</taxon>
        <taxon>Neoaves</taxon>
        <taxon>Telluraves</taxon>
        <taxon>Australaves</taxon>
        <taxon>Passeriformes</taxon>
        <taxon>Sylvioidea</taxon>
        <taxon>Hirundinidae</taxon>
        <taxon>Hirundo</taxon>
    </lineage>
</organism>
<dbReference type="Proteomes" id="UP000269221">
    <property type="component" value="Unassembled WGS sequence"/>
</dbReference>
<keyword evidence="2" id="KW-1185">Reference proteome</keyword>
<accession>A0A3M0KYC6</accession>
<evidence type="ECO:0000313" key="2">
    <source>
        <dbReference type="Proteomes" id="UP000269221"/>
    </source>
</evidence>
<name>A0A3M0KYC6_HIRRU</name>
<dbReference type="AlphaFoldDB" id="A0A3M0KYC6"/>
<reference evidence="1 2" key="1">
    <citation type="submission" date="2018-07" db="EMBL/GenBank/DDBJ databases">
        <title>A high quality draft genome assembly of the barn swallow (H. rustica rustica).</title>
        <authorList>
            <person name="Formenti G."/>
            <person name="Chiara M."/>
            <person name="Poveda L."/>
            <person name="Francoijs K.-J."/>
            <person name="Bonisoli-Alquati A."/>
            <person name="Canova L."/>
            <person name="Gianfranceschi L."/>
            <person name="Horner D.S."/>
            <person name="Saino N."/>
        </authorList>
    </citation>
    <scope>NUCLEOTIDE SEQUENCE [LARGE SCALE GENOMIC DNA]</scope>
    <source>
        <strain evidence="1">Chelidonia</strain>
        <tissue evidence="1">Blood</tissue>
    </source>
</reference>
<protein>
    <submittedName>
        <fullName evidence="1">Uncharacterized protein</fullName>
    </submittedName>
</protein>
<evidence type="ECO:0000313" key="1">
    <source>
        <dbReference type="EMBL" id="RMC12117.1"/>
    </source>
</evidence>
<gene>
    <name evidence="1" type="ORF">DUI87_11252</name>
</gene>